<dbReference type="GO" id="GO:0042121">
    <property type="term" value="P:alginic acid biosynthetic process"/>
    <property type="evidence" value="ECO:0007669"/>
    <property type="project" value="UniProtKB-KW"/>
</dbReference>
<evidence type="ECO:0000256" key="1">
    <source>
        <dbReference type="ARBA" id="ARBA00004418"/>
    </source>
</evidence>
<evidence type="ECO:0000256" key="4">
    <source>
        <dbReference type="ARBA" id="ARBA00022729"/>
    </source>
</evidence>
<protein>
    <recommendedName>
        <fullName evidence="8">AlgX/AlgJ SGNH hydrolase-like domain-containing protein</fullName>
    </recommendedName>
</protein>
<feature type="transmembrane region" description="Helical" evidence="7">
    <location>
        <begin position="20"/>
        <end position="42"/>
    </location>
</feature>
<dbReference type="InterPro" id="IPR031811">
    <property type="entry name" value="ALGX/ALGJ_SGNH-like"/>
</dbReference>
<keyword evidence="4" id="KW-0732">Signal</keyword>
<name>A0A941GRA7_9CHRO</name>
<evidence type="ECO:0000313" key="10">
    <source>
        <dbReference type="Proteomes" id="UP000767446"/>
    </source>
</evidence>
<accession>A0A941GRA7</accession>
<dbReference type="AlphaFoldDB" id="A0A941GRA7"/>
<keyword evidence="7" id="KW-0812">Transmembrane</keyword>
<dbReference type="GO" id="GO:0042597">
    <property type="term" value="C:periplasmic space"/>
    <property type="evidence" value="ECO:0007669"/>
    <property type="project" value="UniProtKB-SubCell"/>
</dbReference>
<comment type="caution">
    <text evidence="9">The sequence shown here is derived from an EMBL/GenBank/DDBJ whole genome shotgun (WGS) entry which is preliminary data.</text>
</comment>
<evidence type="ECO:0000256" key="6">
    <source>
        <dbReference type="ARBA" id="ARBA00022841"/>
    </source>
</evidence>
<evidence type="ECO:0000313" key="9">
    <source>
        <dbReference type="EMBL" id="MBR8828394.1"/>
    </source>
</evidence>
<keyword evidence="3" id="KW-0808">Transferase</keyword>
<dbReference type="EMBL" id="JADQBC010000068">
    <property type="protein sequence ID" value="MBR8828394.1"/>
    <property type="molecule type" value="Genomic_DNA"/>
</dbReference>
<feature type="domain" description="AlgX/AlgJ SGNH hydrolase-like" evidence="8">
    <location>
        <begin position="104"/>
        <end position="275"/>
    </location>
</feature>
<comment type="pathway">
    <text evidence="2">Glycan biosynthesis; alginate biosynthesis.</text>
</comment>
<dbReference type="GO" id="GO:0016740">
    <property type="term" value="F:transferase activity"/>
    <property type="evidence" value="ECO:0007669"/>
    <property type="project" value="UniProtKB-KW"/>
</dbReference>
<sequence length="391" mass="45346">MMQNNPPQLTKKSDRHHRVFFDALIAFIFIAGINLPLIVPLLKINPTPIYDKLSKRQFDLQEWGLNTDEFNFYYKNNFGFRQSLIRFLGQLMFNVFQVSPSHKVQLGNNGWLFLKSQDAIEGYRRLYPFEDEQLDEWQKMLEARHQFCAELGIPYIFVIAPNKETIYGKELPAYLSPIDNPSRLDQLIARLQETNSPVQIVDLRGALFDASQNHRTYHRTDTHWNFFGAYVGYTQIAKKLNQIGIPVDASPLHKIRIKRETAQGGDLARMMGLKQDITEERLLLDLSDLCVATHEDGSPLIMEDLDISNDSVGVTLCPQAKIDKAVVFHDSFGKALSPYLASQVKRTRFMRMRSNQFDPNLVKVEQPDFVIQELVERRLFNREPNFKEFDD</sequence>
<evidence type="ECO:0000256" key="2">
    <source>
        <dbReference type="ARBA" id="ARBA00005182"/>
    </source>
</evidence>
<reference evidence="9" key="1">
    <citation type="submission" date="2021-02" db="EMBL/GenBank/DDBJ databases">
        <title>Metagenome analyses of Stigonema ocellatum DSM 106950, Chlorogloea purpurea SAG 13.99 and Gomphosphaeria aponina DSM 107014.</title>
        <authorList>
            <person name="Marter P."/>
            <person name="Huang S."/>
        </authorList>
    </citation>
    <scope>NUCLEOTIDE SEQUENCE</scope>
    <source>
        <strain evidence="9">JP213</strain>
    </source>
</reference>
<comment type="subcellular location">
    <subcellularLocation>
        <location evidence="1">Periplasm</location>
    </subcellularLocation>
</comment>
<organism evidence="9 10">
    <name type="scientific">Gomphosphaeria aponina SAG 52.96 = DSM 107014</name>
    <dbReference type="NCBI Taxonomy" id="1521640"/>
    <lineage>
        <taxon>Bacteria</taxon>
        <taxon>Bacillati</taxon>
        <taxon>Cyanobacteriota</taxon>
        <taxon>Cyanophyceae</taxon>
        <taxon>Oscillatoriophycideae</taxon>
        <taxon>Chroococcales</taxon>
        <taxon>Gomphosphaeriaceae</taxon>
        <taxon>Gomphosphaeria</taxon>
    </lineage>
</organism>
<evidence type="ECO:0000256" key="7">
    <source>
        <dbReference type="SAM" id="Phobius"/>
    </source>
</evidence>
<dbReference type="Proteomes" id="UP000767446">
    <property type="component" value="Unassembled WGS sequence"/>
</dbReference>
<keyword evidence="6" id="KW-0016">Alginate biosynthesis</keyword>
<keyword evidence="7" id="KW-0472">Membrane</keyword>
<keyword evidence="5" id="KW-0574">Periplasm</keyword>
<proteinExistence type="predicted"/>
<evidence type="ECO:0000256" key="3">
    <source>
        <dbReference type="ARBA" id="ARBA00022679"/>
    </source>
</evidence>
<evidence type="ECO:0000256" key="5">
    <source>
        <dbReference type="ARBA" id="ARBA00022764"/>
    </source>
</evidence>
<evidence type="ECO:0000259" key="8">
    <source>
        <dbReference type="Pfam" id="PF16822"/>
    </source>
</evidence>
<dbReference type="Pfam" id="PF16822">
    <property type="entry name" value="ALGX"/>
    <property type="match status" value="1"/>
</dbReference>
<keyword evidence="7" id="KW-1133">Transmembrane helix</keyword>
<gene>
    <name evidence="9" type="ORF">DSM107014_10935</name>
</gene>